<feature type="region of interest" description="Disordered" evidence="1">
    <location>
        <begin position="53"/>
        <end position="104"/>
    </location>
</feature>
<sequence length="202" mass="22592">MARAETIENVGETGGGGNSPLPRPGTCHMELPGPFNTWSQVHPLQAFYLSSYQLHAPPPHPEGQDEPLTHQHVSAPSSAPPPPPSSPPCNRGTFQPSAFLGERSDLDRVELMEASRRQGPLPDLLPQNEHSSWASQHHRASMGEPELEVRRLASQLRTIGDEFNTTVLRRVHADPHRQDWRDIWRGLLNFINQTLSTLYRLT</sequence>
<gene>
    <name evidence="2" type="ORF">FSCOSCO3_A006694</name>
</gene>
<feature type="region of interest" description="Disordered" evidence="1">
    <location>
        <begin position="1"/>
        <end position="26"/>
    </location>
</feature>
<keyword evidence="3" id="KW-1185">Reference proteome</keyword>
<evidence type="ECO:0000256" key="1">
    <source>
        <dbReference type="SAM" id="MobiDB-lite"/>
    </source>
</evidence>
<comment type="caution">
    <text evidence="2">The sequence shown here is derived from an EMBL/GenBank/DDBJ whole genome shotgun (WGS) entry which is preliminary data.</text>
</comment>
<organism evidence="2 3">
    <name type="scientific">Scomber scombrus</name>
    <name type="common">Atlantic mackerel</name>
    <name type="synonym">Scomber vernalis</name>
    <dbReference type="NCBI Taxonomy" id="13677"/>
    <lineage>
        <taxon>Eukaryota</taxon>
        <taxon>Metazoa</taxon>
        <taxon>Chordata</taxon>
        <taxon>Craniata</taxon>
        <taxon>Vertebrata</taxon>
        <taxon>Euteleostomi</taxon>
        <taxon>Actinopterygii</taxon>
        <taxon>Neopterygii</taxon>
        <taxon>Teleostei</taxon>
        <taxon>Neoteleostei</taxon>
        <taxon>Acanthomorphata</taxon>
        <taxon>Pelagiaria</taxon>
        <taxon>Scombriformes</taxon>
        <taxon>Scombridae</taxon>
        <taxon>Scomber</taxon>
    </lineage>
</organism>
<accession>A0AAV1NHC2</accession>
<feature type="compositionally biased region" description="Pro residues" evidence="1">
    <location>
        <begin position="78"/>
        <end position="87"/>
    </location>
</feature>
<protein>
    <submittedName>
        <fullName evidence="2">Bcl-2-binding component 3</fullName>
    </submittedName>
</protein>
<evidence type="ECO:0000313" key="3">
    <source>
        <dbReference type="Proteomes" id="UP001314229"/>
    </source>
</evidence>
<proteinExistence type="predicted"/>
<reference evidence="2 3" key="1">
    <citation type="submission" date="2024-01" db="EMBL/GenBank/DDBJ databases">
        <authorList>
            <person name="Alioto T."/>
            <person name="Alioto T."/>
            <person name="Gomez Garrido J."/>
        </authorList>
    </citation>
    <scope>NUCLEOTIDE SEQUENCE [LARGE SCALE GENOMIC DNA]</scope>
</reference>
<name>A0AAV1NHC2_SCOSC</name>
<dbReference type="EMBL" id="CAWUFR010000031">
    <property type="protein sequence ID" value="CAK6957826.1"/>
    <property type="molecule type" value="Genomic_DNA"/>
</dbReference>
<dbReference type="AlphaFoldDB" id="A0AAV1NHC2"/>
<dbReference type="Proteomes" id="UP001314229">
    <property type="component" value="Unassembled WGS sequence"/>
</dbReference>
<evidence type="ECO:0000313" key="2">
    <source>
        <dbReference type="EMBL" id="CAK6957826.1"/>
    </source>
</evidence>